<dbReference type="Proteomes" id="UP001249851">
    <property type="component" value="Unassembled WGS sequence"/>
</dbReference>
<gene>
    <name evidence="3" type="ORF">P5673_020555</name>
</gene>
<feature type="region of interest" description="Disordered" evidence="2">
    <location>
        <begin position="584"/>
        <end position="611"/>
    </location>
</feature>
<reference evidence="3" key="2">
    <citation type="journal article" date="2023" name="Science">
        <title>Genomic signatures of disease resistance in endangered staghorn corals.</title>
        <authorList>
            <person name="Vollmer S.V."/>
            <person name="Selwyn J.D."/>
            <person name="Despard B.A."/>
            <person name="Roesel C.L."/>
        </authorList>
    </citation>
    <scope>NUCLEOTIDE SEQUENCE</scope>
    <source>
        <strain evidence="3">K2</strain>
    </source>
</reference>
<feature type="compositionally biased region" description="Basic and acidic residues" evidence="2">
    <location>
        <begin position="591"/>
        <end position="601"/>
    </location>
</feature>
<dbReference type="AlphaFoldDB" id="A0AAD9QA10"/>
<protein>
    <submittedName>
        <fullName evidence="3">Leucine-rich repeat-containing protein 41</fullName>
    </submittedName>
</protein>
<organism evidence="3 4">
    <name type="scientific">Acropora cervicornis</name>
    <name type="common">Staghorn coral</name>
    <dbReference type="NCBI Taxonomy" id="6130"/>
    <lineage>
        <taxon>Eukaryota</taxon>
        <taxon>Metazoa</taxon>
        <taxon>Cnidaria</taxon>
        <taxon>Anthozoa</taxon>
        <taxon>Hexacorallia</taxon>
        <taxon>Scleractinia</taxon>
        <taxon>Astrocoeniina</taxon>
        <taxon>Acroporidae</taxon>
        <taxon>Acropora</taxon>
    </lineage>
</organism>
<keyword evidence="1" id="KW-0677">Repeat</keyword>
<dbReference type="SMART" id="SM00368">
    <property type="entry name" value="LRR_RI"/>
    <property type="match status" value="4"/>
</dbReference>
<dbReference type="InterPro" id="IPR052201">
    <property type="entry name" value="LRR-containing_regulator"/>
</dbReference>
<name>A0AAD9QA10_ACRCE</name>
<evidence type="ECO:0000256" key="1">
    <source>
        <dbReference type="ARBA" id="ARBA00022737"/>
    </source>
</evidence>
<dbReference type="EMBL" id="JARQWQ010000050">
    <property type="protein sequence ID" value="KAK2557430.1"/>
    <property type="molecule type" value="Genomic_DNA"/>
</dbReference>
<sequence>MADETRGIVIRKLENLCAALISENIHYWKPEAFLGIPQHLFFPLLEKLHPLEIERLEDSGICQTLGINTNCLWQDMYFSRWSRKRKWPEVYFKQKRTSWEQMQWRVYYLQRHLQEAVNINHDFEGKEFGNSSSHKGHQDLCKTISICGKYATYLRLYNRACIYLAKNWEICQQLAKHVEFLEIFLLRDCGADALCCLLQGFVAKNLKSVSFSFCKVDNLQIWSKILRSLSPLNAKTSAHTSHLYVNSGIEQKSESLTKKIDKSNKDAICHQQDHKQGAKTSSKSTNPAYSYTADNILDTSSYHLNLEDVNIYDFSNGFNACFSQHCSDSRVCNVCLPNSTSCDFKTSTTNDSDLYDEVFVYCSCQHAVLKSSELCGEFCSTAEFLVDAESVTLPSISTSLLNPVFSSKLVHFELVAFWFQQDLLELLVTCLSNCWNLESLSLDDNGLGLILGNPQTLQVFTDTLACLCTKGQLWWLKITNNMLNDEASILLLEKLIGSFCLMCRGNTKSLEKLVFSSSIVSSAFSLSMGRAIRDVCTCNMEKSHLTDEISNKDKTGNTERVSLQMDKKCQDDVFGREKSCQSSERYNSNSLREEPAVKECRPTTSSERYTRGYDDTKMTMNHASADDEGNFSLDGNILSQRPNTSSFTVFDPGRTVSGIKELCLACPLFDQGASLIAGGLESNSSLHSLSLIHCNISTAGLADIFNSLSGNQVLKHLNVKGNSYDSGSNDSLAKMLKHNNALTALNLSSCKLGEHTANFNKNFILALSMNSTISCLKLKDNRLGAAHVTALSEVLTHPEQISRIEKLDLRNNPISLDSLSALASSLQCIKSRKLEEIKVTQNILGPQLHQALSRLKAVVKNVVAEHLDKTTLFADFVSQM</sequence>
<comment type="caution">
    <text evidence="3">The sequence shown here is derived from an EMBL/GenBank/DDBJ whole genome shotgun (WGS) entry which is preliminary data.</text>
</comment>
<evidence type="ECO:0000313" key="4">
    <source>
        <dbReference type="Proteomes" id="UP001249851"/>
    </source>
</evidence>
<evidence type="ECO:0000313" key="3">
    <source>
        <dbReference type="EMBL" id="KAK2557430.1"/>
    </source>
</evidence>
<evidence type="ECO:0000256" key="2">
    <source>
        <dbReference type="SAM" id="MobiDB-lite"/>
    </source>
</evidence>
<keyword evidence="4" id="KW-1185">Reference proteome</keyword>
<accession>A0AAD9QA10</accession>
<reference evidence="3" key="1">
    <citation type="journal article" date="2023" name="G3 (Bethesda)">
        <title>Whole genome assembly and annotation of the endangered Caribbean coral Acropora cervicornis.</title>
        <authorList>
            <person name="Selwyn J.D."/>
            <person name="Vollmer S.V."/>
        </authorList>
    </citation>
    <scope>NUCLEOTIDE SEQUENCE</scope>
    <source>
        <strain evidence="3">K2</strain>
    </source>
</reference>
<dbReference type="SUPFAM" id="SSF52047">
    <property type="entry name" value="RNI-like"/>
    <property type="match status" value="1"/>
</dbReference>
<dbReference type="PANTHER" id="PTHR24111:SF0">
    <property type="entry name" value="LEUCINE-RICH REPEAT-CONTAINING PROTEIN"/>
    <property type="match status" value="1"/>
</dbReference>
<dbReference type="Gene3D" id="3.80.10.10">
    <property type="entry name" value="Ribonuclease Inhibitor"/>
    <property type="match status" value="2"/>
</dbReference>
<dbReference type="InterPro" id="IPR032675">
    <property type="entry name" value="LRR_dom_sf"/>
</dbReference>
<dbReference type="PANTHER" id="PTHR24111">
    <property type="entry name" value="LEUCINE-RICH REPEAT-CONTAINING PROTEIN 34"/>
    <property type="match status" value="1"/>
</dbReference>
<proteinExistence type="predicted"/>